<organism evidence="1 2">
    <name type="scientific">Rhabditophanes sp. KR3021</name>
    <dbReference type="NCBI Taxonomy" id="114890"/>
    <lineage>
        <taxon>Eukaryota</taxon>
        <taxon>Metazoa</taxon>
        <taxon>Ecdysozoa</taxon>
        <taxon>Nematoda</taxon>
        <taxon>Chromadorea</taxon>
        <taxon>Rhabditida</taxon>
        <taxon>Tylenchina</taxon>
        <taxon>Panagrolaimomorpha</taxon>
        <taxon>Strongyloidoidea</taxon>
        <taxon>Alloionematidae</taxon>
        <taxon>Rhabditophanes</taxon>
    </lineage>
</organism>
<dbReference type="WBParaSite" id="RSKR_0001144500.1">
    <property type="protein sequence ID" value="RSKR_0001144500.1"/>
    <property type="gene ID" value="RSKR_0001144500"/>
</dbReference>
<accession>A0AC35UGT7</accession>
<proteinExistence type="predicted"/>
<evidence type="ECO:0000313" key="2">
    <source>
        <dbReference type="WBParaSite" id="RSKR_0001144500.1"/>
    </source>
</evidence>
<sequence>MEVPSFTKRNKRNINGEFTFVDEGKKSDAQSPFPRTNELKTPPHVNSDDIESNGNTAKRKKNDTNKISSKSEVYTPKLKPVALFKHSTITQSTSRNPFGNIISDDKILSPKEKIIGEPPISKQFGDDYFNINEPVSVESYLLNMPTTPIRSGNKITIEQILESPASKIPNDSEDDESFNFDGTIDSDGFSSKHDLSNTINPGDDFFNNSSDEEIEESSKNNIGKVSKELPKVDEEVKDKDLNDDETIGTRISFNYSSELSNTSIVSLGNTPVTQKLSRYTANSMNNRLFTSPRHGAVNSVSPLNRAINLITITKAKQMSKLSFGAYKASIKAEFSKSTTQLNIDESLWVMNVIIKDTENKKIECEVHDSLISDCLGMTAKEGFILMHSRSNERRTQGNKKIALMMERLKLTNLVFELDMYASENIKPIIRKIRTLDEINHSAYQT</sequence>
<name>A0AC35UGT7_9BILA</name>
<dbReference type="Proteomes" id="UP000095286">
    <property type="component" value="Unplaced"/>
</dbReference>
<evidence type="ECO:0000313" key="1">
    <source>
        <dbReference type="Proteomes" id="UP000095286"/>
    </source>
</evidence>
<protein>
    <submittedName>
        <fullName evidence="2">RMI1_C domain-containing protein</fullName>
    </submittedName>
</protein>
<reference evidence="2" key="1">
    <citation type="submission" date="2016-11" db="UniProtKB">
        <authorList>
            <consortium name="WormBaseParasite"/>
        </authorList>
    </citation>
    <scope>IDENTIFICATION</scope>
    <source>
        <strain evidence="2">KR3021</strain>
    </source>
</reference>